<feature type="chain" id="PRO_5045522367" evidence="2">
    <location>
        <begin position="21"/>
        <end position="1014"/>
    </location>
</feature>
<evidence type="ECO:0000313" key="3">
    <source>
        <dbReference type="EMBL" id="MBZ5715811.1"/>
    </source>
</evidence>
<keyword evidence="4" id="KW-1185">Reference proteome</keyword>
<sequence length="1014" mass="104279">MPHLRRLVPLALVSALLGGAACDRPDAPATTGAAAAPADPWTSAAVASLGERAALVAVVRLQAWPAVSAHLAPLVQQLGASAPPRAALLLAGDLSVFLHMLFGPASPAGPGLTGLDPARPVVLALDEPGLLAPPGLLAAELAHSPGSLPGLRHELVLPALDPSGLADGLARWFDALGRSEPALAATPGARAWVTGPGDLVAVVAGADAVRVVGLQRALAPGGTPIESVPPALRGELLRPAAPPSTGAWPAHAGREPLTVLLRPRVLPALLQWQRAREAADALARTPFVEGAQLRRAALANQLRCEQALGDGVVDLESWLLSVADDPHGLRLRLAAGLTATGAQALGPPSTRDPLALRVPAIASAVVRLDLADDPSGAPPGDTSPLEVLKRCADVLPAMSLGTPLSALRRSRATLPPAVTAQLAITSLDVDGPRAALALDLAATTDLTRFQSVAQQVVTGLAREFELHAVPAGDRQRVLVGAGVDPRAVFADATVPVGLLAARVDLAAVLPLLRALAPDLAAALSPHRRAAFDLARVGSHLRGELVLGDGEPAATPPADVAEPPAPPPAPPPSSGVVCARSFVAQAIDLLDRARPPAVAPSGPALDQQLAALEPNLHCVESDPATAAHAPALRRMLPLALADLLADELRPGEGARALAGACEAGDPIACRRRVELAALPDVALPELHSNCPAHHARYAHRLALAGDRLALDDRPVGDLAELTQRLAALAEAKDANGGLLAEANLALAIDASTPFAALRPLLAALAQQRTIRLGILASHDRDGTGTYAIPMVTPQIAASLPASSQQAPLSPNLRVGALVLAGDGDALRMRTGTTALGLYPYLHATTIEVDARERPDNGLPPLVTATEATPWSTVAVALAGTCSPHVLAEAADVQAQLGPPDRSVSILWDPHGPKPLSVAPKVRGPNNINSGLFRAKPRVEYCYGRALADQPTLAGKVVVEFAVSAAGELGAVTIASSTLKHPEVERCIVDAIARHTSWSSADSDAVIRWQFDFTRR</sequence>
<keyword evidence="2" id="KW-0732">Signal</keyword>
<feature type="signal peptide" evidence="2">
    <location>
        <begin position="1"/>
        <end position="20"/>
    </location>
</feature>
<evidence type="ECO:0000256" key="2">
    <source>
        <dbReference type="SAM" id="SignalP"/>
    </source>
</evidence>
<accession>A0ABS7U5Z3</accession>
<dbReference type="EMBL" id="JAIRAU010000059">
    <property type="protein sequence ID" value="MBZ5715811.1"/>
    <property type="molecule type" value="Genomic_DNA"/>
</dbReference>
<dbReference type="PROSITE" id="PS51257">
    <property type="entry name" value="PROKAR_LIPOPROTEIN"/>
    <property type="match status" value="1"/>
</dbReference>
<proteinExistence type="predicted"/>
<evidence type="ECO:0000256" key="1">
    <source>
        <dbReference type="SAM" id="MobiDB-lite"/>
    </source>
</evidence>
<evidence type="ECO:0000313" key="4">
    <source>
        <dbReference type="Proteomes" id="UP001139031"/>
    </source>
</evidence>
<feature type="region of interest" description="Disordered" evidence="1">
    <location>
        <begin position="546"/>
        <end position="573"/>
    </location>
</feature>
<feature type="compositionally biased region" description="Pro residues" evidence="1">
    <location>
        <begin position="562"/>
        <end position="572"/>
    </location>
</feature>
<name>A0ABS7U5Z3_9BACT</name>
<gene>
    <name evidence="3" type="ORF">K7C98_41830</name>
</gene>
<organism evidence="3 4">
    <name type="scientific">Nannocystis pusilla</name>
    <dbReference type="NCBI Taxonomy" id="889268"/>
    <lineage>
        <taxon>Bacteria</taxon>
        <taxon>Pseudomonadati</taxon>
        <taxon>Myxococcota</taxon>
        <taxon>Polyangia</taxon>
        <taxon>Nannocystales</taxon>
        <taxon>Nannocystaceae</taxon>
        <taxon>Nannocystis</taxon>
    </lineage>
</organism>
<feature type="compositionally biased region" description="Low complexity" evidence="1">
    <location>
        <begin position="551"/>
        <end position="561"/>
    </location>
</feature>
<reference evidence="3" key="1">
    <citation type="submission" date="2021-08" db="EMBL/GenBank/DDBJ databases">
        <authorList>
            <person name="Stevens D.C."/>
        </authorList>
    </citation>
    <scope>NUCLEOTIDE SEQUENCE</scope>
    <source>
        <strain evidence="3">DSM 53165</strain>
    </source>
</reference>
<dbReference type="NCBIfam" id="NF033768">
    <property type="entry name" value="myxo_SS_tail"/>
    <property type="match status" value="1"/>
</dbReference>
<dbReference type="Proteomes" id="UP001139031">
    <property type="component" value="Unassembled WGS sequence"/>
</dbReference>
<protein>
    <submittedName>
        <fullName evidence="3">AgmX/PglI C-terminal domain-containing protein</fullName>
    </submittedName>
</protein>
<dbReference type="RefSeq" id="WP_224197552.1">
    <property type="nucleotide sequence ID" value="NZ_JAIRAU010000059.1"/>
</dbReference>
<comment type="caution">
    <text evidence="3">The sequence shown here is derived from an EMBL/GenBank/DDBJ whole genome shotgun (WGS) entry which is preliminary data.</text>
</comment>
<dbReference type="InterPro" id="IPR049806">
    <property type="entry name" value="MasK-like_C"/>
</dbReference>